<reference evidence="1 2" key="1">
    <citation type="submission" date="2024-04" db="EMBL/GenBank/DDBJ databases">
        <title>Draft genome sequence of Pseudophaeobacter arcticus NBRC 116598.</title>
        <authorList>
            <person name="Miyakawa T."/>
            <person name="Kusuya Y."/>
            <person name="Miura T."/>
        </authorList>
    </citation>
    <scope>NUCLEOTIDE SEQUENCE [LARGE SCALE GENOMIC DNA]</scope>
    <source>
        <strain evidence="1 2">SU-CL00105</strain>
    </source>
</reference>
<evidence type="ECO:0008006" key="3">
    <source>
        <dbReference type="Google" id="ProtNLM"/>
    </source>
</evidence>
<dbReference type="RefSeq" id="WP_353398862.1">
    <property type="nucleotide sequence ID" value="NZ_BAABWU010000005.1"/>
</dbReference>
<proteinExistence type="predicted"/>
<name>A0ABQ0AK43_9RHOB</name>
<dbReference type="EMBL" id="BAABWU010000005">
    <property type="protein sequence ID" value="GAA6196242.1"/>
    <property type="molecule type" value="Genomic_DNA"/>
</dbReference>
<dbReference type="Proteomes" id="UP001441944">
    <property type="component" value="Unassembled WGS sequence"/>
</dbReference>
<gene>
    <name evidence="1" type="ORF">NBRC116598_16860</name>
</gene>
<organism evidence="1 2">
    <name type="scientific">Pseudophaeobacter arcticus</name>
    <dbReference type="NCBI Taxonomy" id="385492"/>
    <lineage>
        <taxon>Bacteria</taxon>
        <taxon>Pseudomonadati</taxon>
        <taxon>Pseudomonadota</taxon>
        <taxon>Alphaproteobacteria</taxon>
        <taxon>Rhodobacterales</taxon>
        <taxon>Paracoccaceae</taxon>
        <taxon>Pseudophaeobacter</taxon>
    </lineage>
</organism>
<keyword evidence="2" id="KW-1185">Reference proteome</keyword>
<accession>A0ABQ0AK43</accession>
<sequence length="103" mass="11364">MTQHVAETVTFTLNEGVTPEQFVQLSKASEGFVRANPGFVFRRLSCGSDGSWTDTVIWKDMQTALEVADSFGKQDFAPALMAAIAPDSVTIRHETILWTLMPN</sequence>
<comment type="caution">
    <text evidence="1">The sequence shown here is derived from an EMBL/GenBank/DDBJ whole genome shotgun (WGS) entry which is preliminary data.</text>
</comment>
<protein>
    <recommendedName>
        <fullName evidence="3">Antibiotic biosynthesis monooxygenase</fullName>
    </recommendedName>
</protein>
<dbReference type="SUPFAM" id="SSF54909">
    <property type="entry name" value="Dimeric alpha+beta barrel"/>
    <property type="match status" value="1"/>
</dbReference>
<dbReference type="InterPro" id="IPR011008">
    <property type="entry name" value="Dimeric_a/b-barrel"/>
</dbReference>
<evidence type="ECO:0000313" key="1">
    <source>
        <dbReference type="EMBL" id="GAA6196242.1"/>
    </source>
</evidence>
<evidence type="ECO:0000313" key="2">
    <source>
        <dbReference type="Proteomes" id="UP001441944"/>
    </source>
</evidence>